<evidence type="ECO:0000313" key="4">
    <source>
        <dbReference type="Proteomes" id="UP001202961"/>
    </source>
</evidence>
<feature type="domain" description="DUF3592" evidence="2">
    <location>
        <begin position="129"/>
        <end position="193"/>
    </location>
</feature>
<protein>
    <submittedName>
        <fullName evidence="3">DUF3592 domain-containing protein</fullName>
    </submittedName>
</protein>
<organism evidence="3 4">
    <name type="scientific">Aporhodopirellula aestuarii</name>
    <dbReference type="NCBI Taxonomy" id="2950107"/>
    <lineage>
        <taxon>Bacteria</taxon>
        <taxon>Pseudomonadati</taxon>
        <taxon>Planctomycetota</taxon>
        <taxon>Planctomycetia</taxon>
        <taxon>Pirellulales</taxon>
        <taxon>Pirellulaceae</taxon>
        <taxon>Aporhodopirellula</taxon>
    </lineage>
</organism>
<proteinExistence type="predicted"/>
<evidence type="ECO:0000259" key="2">
    <source>
        <dbReference type="Pfam" id="PF12158"/>
    </source>
</evidence>
<dbReference type="EMBL" id="JAMQBK010000036">
    <property type="protein sequence ID" value="MCM2371699.1"/>
    <property type="molecule type" value="Genomic_DNA"/>
</dbReference>
<name>A0ABT0U456_9BACT</name>
<accession>A0ABT0U456</accession>
<evidence type="ECO:0000256" key="1">
    <source>
        <dbReference type="SAM" id="Phobius"/>
    </source>
</evidence>
<keyword evidence="1" id="KW-0472">Membrane</keyword>
<dbReference type="Pfam" id="PF12158">
    <property type="entry name" value="DUF3592"/>
    <property type="match status" value="1"/>
</dbReference>
<gene>
    <name evidence="3" type="ORF">NB063_13890</name>
</gene>
<sequence length="225" mass="25088">MRRPYYPTAAAIPSIAQVFHAHGKIEAVKYVRETFGLSLMESKEFVEKNVDGASPWTSRLPVRGTDRDVRAPQFAVPPHETSEPESGSWQPSRFLAIQTLFWWVLAAVAFGGAYWNWSTQENFIERAETVTAEVVSMHSSQGRGLCPVFAYRFGGENRQWNSPISVNPPLYAVGDTVDVFVDPESPGSVLVNDITHRWFLIAVAICFGTAFSFAGGVCRFMSSRF</sequence>
<dbReference type="Proteomes" id="UP001202961">
    <property type="component" value="Unassembled WGS sequence"/>
</dbReference>
<dbReference type="RefSeq" id="WP_250929331.1">
    <property type="nucleotide sequence ID" value="NZ_JAMQBK010000036.1"/>
</dbReference>
<dbReference type="InterPro" id="IPR021994">
    <property type="entry name" value="DUF3592"/>
</dbReference>
<feature type="transmembrane region" description="Helical" evidence="1">
    <location>
        <begin position="198"/>
        <end position="221"/>
    </location>
</feature>
<dbReference type="InterPro" id="IPR014719">
    <property type="entry name" value="Ribosomal_bL12_C/ClpS-like"/>
</dbReference>
<feature type="transmembrane region" description="Helical" evidence="1">
    <location>
        <begin position="94"/>
        <end position="115"/>
    </location>
</feature>
<keyword evidence="1" id="KW-0812">Transmembrane</keyword>
<keyword evidence="4" id="KW-1185">Reference proteome</keyword>
<comment type="caution">
    <text evidence="3">The sequence shown here is derived from an EMBL/GenBank/DDBJ whole genome shotgun (WGS) entry which is preliminary data.</text>
</comment>
<dbReference type="Gene3D" id="3.30.1390.10">
    <property type="match status" value="1"/>
</dbReference>
<reference evidence="3 4" key="1">
    <citation type="journal article" date="2022" name="Syst. Appl. Microbiol.">
        <title>Rhodopirellula aestuarii sp. nov., a novel member of the genus Rhodopirellula isolated from brackish sediments collected in the Tagus River estuary, Portugal.</title>
        <authorList>
            <person name="Vitorino I.R."/>
            <person name="Klimek D."/>
            <person name="Calusinska M."/>
            <person name="Lobo-da-Cunha A."/>
            <person name="Vasconcelos V."/>
            <person name="Lage O.M."/>
        </authorList>
    </citation>
    <scope>NUCLEOTIDE SEQUENCE [LARGE SCALE GENOMIC DNA]</scope>
    <source>
        <strain evidence="3 4">ICT_H3.1</strain>
    </source>
</reference>
<evidence type="ECO:0000313" key="3">
    <source>
        <dbReference type="EMBL" id="MCM2371699.1"/>
    </source>
</evidence>
<keyword evidence="1" id="KW-1133">Transmembrane helix</keyword>